<dbReference type="InterPro" id="IPR017972">
    <property type="entry name" value="Cyt_P450_CS"/>
</dbReference>
<dbReference type="InterPro" id="IPR002401">
    <property type="entry name" value="Cyt_P450_E_grp-I"/>
</dbReference>
<dbReference type="InterPro" id="IPR036396">
    <property type="entry name" value="Cyt_P450_sf"/>
</dbReference>
<name>A0A8I6SIF7_CIMLE</name>
<dbReference type="PANTHER" id="PTHR24292">
    <property type="entry name" value="CYTOCHROME P450"/>
    <property type="match status" value="1"/>
</dbReference>
<protein>
    <recommendedName>
        <fullName evidence="18">Cytochrome P450</fullName>
    </recommendedName>
</protein>
<keyword evidence="17" id="KW-1185">Reference proteome</keyword>
<evidence type="ECO:0000256" key="12">
    <source>
        <dbReference type="ARBA" id="ARBA00023033"/>
    </source>
</evidence>
<evidence type="ECO:0000256" key="5">
    <source>
        <dbReference type="ARBA" id="ARBA00010617"/>
    </source>
</evidence>
<comment type="similarity">
    <text evidence="5 15">Belongs to the cytochrome P450 family.</text>
</comment>
<evidence type="ECO:0000256" key="14">
    <source>
        <dbReference type="PIRSR" id="PIRSR602401-1"/>
    </source>
</evidence>
<evidence type="ECO:0000256" key="8">
    <source>
        <dbReference type="ARBA" id="ARBA00022824"/>
    </source>
</evidence>
<dbReference type="FunFam" id="1.10.630.10:FF:000042">
    <property type="entry name" value="Cytochrome P450"/>
    <property type="match status" value="1"/>
</dbReference>
<dbReference type="OrthoDB" id="2789670at2759"/>
<dbReference type="CDD" id="cd11056">
    <property type="entry name" value="CYP6-like"/>
    <property type="match status" value="1"/>
</dbReference>
<keyword evidence="9" id="KW-0492">Microsome</keyword>
<keyword evidence="8" id="KW-0256">Endoplasmic reticulum</keyword>
<dbReference type="Gene3D" id="1.10.630.10">
    <property type="entry name" value="Cytochrome P450"/>
    <property type="match status" value="1"/>
</dbReference>
<dbReference type="Pfam" id="PF00067">
    <property type="entry name" value="p450"/>
    <property type="match status" value="1"/>
</dbReference>
<dbReference type="RefSeq" id="XP_024083088.1">
    <property type="nucleotide sequence ID" value="XM_024227320.1"/>
</dbReference>
<keyword evidence="6 14" id="KW-0349">Heme</keyword>
<dbReference type="EnsemblMetazoa" id="XM_024227320.1">
    <property type="protein sequence ID" value="XP_024083088.1"/>
    <property type="gene ID" value="LOC106662957"/>
</dbReference>
<evidence type="ECO:0000256" key="1">
    <source>
        <dbReference type="ARBA" id="ARBA00001971"/>
    </source>
</evidence>
<dbReference type="InterPro" id="IPR001128">
    <property type="entry name" value="Cyt_P450"/>
</dbReference>
<keyword evidence="10 15" id="KW-0560">Oxidoreductase</keyword>
<dbReference type="PRINTS" id="PR00463">
    <property type="entry name" value="EP450I"/>
</dbReference>
<dbReference type="GO" id="GO:0020037">
    <property type="term" value="F:heme binding"/>
    <property type="evidence" value="ECO:0007669"/>
    <property type="project" value="InterPro"/>
</dbReference>
<proteinExistence type="inferred from homology"/>
<sequence length="480" mass="54956">MTFLYYYGTATYSFWKKRGVPYIKPKYPFLGTIESDLAMEAEVQKEMYCTFKDEPFFGSFSFRQPVLFLRDPGLVEYILIKDFSLFTDRGFIGDANDPTLANIVNLEGPVWKALRDKLNPAFSRFKLKGMQDQIVACSDELVNFLSKYTDGTPFEARGLMIKFSMNVIASCAFGINGDSFKNDSSLVKIQQSIFAKPKNKFSHLVKLYIPWLAELLKMHQISQETQDMFGNVLQTVLNYRKMNDIHIKDLLTILDQLKRDKANIANKLKFDHTVFLSNAIVFFVAAFQTTSTTLHFALYELAVNQDVQERLYQEIINHISQSDLKSNESFVNINYVKQVISETLRKHPPAKAVSRKSLQQYKLPGTEVVIPPGTIVTVPVYSLHNDPKYFPEPGKFDPERFGDVRKDRMVKNAFVPFGDGPRKCIGSRFARLEVEIALTKIILNYKVTLNEKTNIPIKYRKGTLLLAVDGGVWINITKRS</sequence>
<evidence type="ECO:0000256" key="15">
    <source>
        <dbReference type="RuleBase" id="RU000461"/>
    </source>
</evidence>
<dbReference type="GO" id="GO:0004497">
    <property type="term" value="F:monooxygenase activity"/>
    <property type="evidence" value="ECO:0007669"/>
    <property type="project" value="UniProtKB-KW"/>
</dbReference>
<dbReference type="GeneID" id="106662957"/>
<evidence type="ECO:0000256" key="11">
    <source>
        <dbReference type="ARBA" id="ARBA00023004"/>
    </source>
</evidence>
<dbReference type="PRINTS" id="PR00385">
    <property type="entry name" value="P450"/>
</dbReference>
<keyword evidence="13" id="KW-0472">Membrane</keyword>
<dbReference type="GO" id="GO:0005506">
    <property type="term" value="F:iron ion binding"/>
    <property type="evidence" value="ECO:0007669"/>
    <property type="project" value="InterPro"/>
</dbReference>
<evidence type="ECO:0000256" key="13">
    <source>
        <dbReference type="ARBA" id="ARBA00023136"/>
    </source>
</evidence>
<dbReference type="GO" id="GO:0005789">
    <property type="term" value="C:endoplasmic reticulum membrane"/>
    <property type="evidence" value="ECO:0007669"/>
    <property type="project" value="UniProtKB-SubCell"/>
</dbReference>
<comment type="function">
    <text evidence="2">May be involved in the metabolism of insect hormones and in the breakdown of synthetic insecticides.</text>
</comment>
<evidence type="ECO:0000256" key="4">
    <source>
        <dbReference type="ARBA" id="ARBA00004406"/>
    </source>
</evidence>
<evidence type="ECO:0000256" key="10">
    <source>
        <dbReference type="ARBA" id="ARBA00023002"/>
    </source>
</evidence>
<evidence type="ECO:0000313" key="17">
    <source>
        <dbReference type="Proteomes" id="UP000494040"/>
    </source>
</evidence>
<evidence type="ECO:0000256" key="9">
    <source>
        <dbReference type="ARBA" id="ARBA00022848"/>
    </source>
</evidence>
<keyword evidence="7 14" id="KW-0479">Metal-binding</keyword>
<dbReference type="PANTHER" id="PTHR24292:SF84">
    <property type="entry name" value="CYTOCHROME P450 28A5-RELATED"/>
    <property type="match status" value="1"/>
</dbReference>
<dbReference type="GO" id="GO:0016705">
    <property type="term" value="F:oxidoreductase activity, acting on paired donors, with incorporation or reduction of molecular oxygen"/>
    <property type="evidence" value="ECO:0007669"/>
    <property type="project" value="InterPro"/>
</dbReference>
<evidence type="ECO:0000313" key="16">
    <source>
        <dbReference type="EnsemblMetazoa" id="XP_024083088.1"/>
    </source>
</evidence>
<dbReference type="PROSITE" id="PS00086">
    <property type="entry name" value="CYTOCHROME_P450"/>
    <property type="match status" value="1"/>
</dbReference>
<dbReference type="KEGG" id="clec:106662957"/>
<dbReference type="Proteomes" id="UP000494040">
    <property type="component" value="Unassembled WGS sequence"/>
</dbReference>
<evidence type="ECO:0000256" key="3">
    <source>
        <dbReference type="ARBA" id="ARBA00004174"/>
    </source>
</evidence>
<organism evidence="16 17">
    <name type="scientific">Cimex lectularius</name>
    <name type="common">Bed bug</name>
    <name type="synonym">Acanthia lectularia</name>
    <dbReference type="NCBI Taxonomy" id="79782"/>
    <lineage>
        <taxon>Eukaryota</taxon>
        <taxon>Metazoa</taxon>
        <taxon>Ecdysozoa</taxon>
        <taxon>Arthropoda</taxon>
        <taxon>Hexapoda</taxon>
        <taxon>Insecta</taxon>
        <taxon>Pterygota</taxon>
        <taxon>Neoptera</taxon>
        <taxon>Paraneoptera</taxon>
        <taxon>Hemiptera</taxon>
        <taxon>Heteroptera</taxon>
        <taxon>Panheteroptera</taxon>
        <taxon>Cimicomorpha</taxon>
        <taxon>Cimicidae</taxon>
        <taxon>Cimex</taxon>
    </lineage>
</organism>
<accession>A0A8I6SIF7</accession>
<dbReference type="OMA" id="QLECRRW"/>
<comment type="cofactor">
    <cofactor evidence="1 14">
        <name>heme</name>
        <dbReference type="ChEBI" id="CHEBI:30413"/>
    </cofactor>
</comment>
<dbReference type="SUPFAM" id="SSF48264">
    <property type="entry name" value="Cytochrome P450"/>
    <property type="match status" value="1"/>
</dbReference>
<reference evidence="16" key="1">
    <citation type="submission" date="2022-01" db="UniProtKB">
        <authorList>
            <consortium name="EnsemblMetazoa"/>
        </authorList>
    </citation>
    <scope>IDENTIFICATION</scope>
</reference>
<dbReference type="AlphaFoldDB" id="A0A8I6SIF7"/>
<comment type="subcellular location">
    <subcellularLocation>
        <location evidence="4">Endoplasmic reticulum membrane</location>
        <topology evidence="4">Peripheral membrane protein</topology>
    </subcellularLocation>
    <subcellularLocation>
        <location evidence="3">Microsome membrane</location>
        <topology evidence="3">Peripheral membrane protein</topology>
    </subcellularLocation>
</comment>
<feature type="binding site" description="axial binding residue" evidence="14">
    <location>
        <position position="424"/>
    </location>
    <ligand>
        <name>heme</name>
        <dbReference type="ChEBI" id="CHEBI:30413"/>
    </ligand>
    <ligandPart>
        <name>Fe</name>
        <dbReference type="ChEBI" id="CHEBI:18248"/>
    </ligandPart>
</feature>
<evidence type="ECO:0000256" key="2">
    <source>
        <dbReference type="ARBA" id="ARBA00003690"/>
    </source>
</evidence>
<evidence type="ECO:0008006" key="18">
    <source>
        <dbReference type="Google" id="ProtNLM"/>
    </source>
</evidence>
<evidence type="ECO:0000256" key="7">
    <source>
        <dbReference type="ARBA" id="ARBA00022723"/>
    </source>
</evidence>
<dbReference type="InterPro" id="IPR050476">
    <property type="entry name" value="Insect_CytP450_Detox"/>
</dbReference>
<evidence type="ECO:0000256" key="6">
    <source>
        <dbReference type="ARBA" id="ARBA00022617"/>
    </source>
</evidence>
<keyword evidence="12 15" id="KW-0503">Monooxygenase</keyword>
<keyword evidence="11 14" id="KW-0408">Iron</keyword>